<name>A0A5B8NJ44_9CHRO</name>
<dbReference type="Gene3D" id="3.40.50.2300">
    <property type="match status" value="2"/>
</dbReference>
<proteinExistence type="inferred from homology"/>
<comment type="similarity">
    <text evidence="1">Belongs to the leucine-binding protein family.</text>
</comment>
<keyword evidence="6" id="KW-1185">Reference proteome</keyword>
<keyword evidence="3" id="KW-0812">Transmembrane</keyword>
<dbReference type="EMBL" id="CP042326">
    <property type="protein sequence ID" value="QDZ38988.1"/>
    <property type="molecule type" value="Genomic_DNA"/>
</dbReference>
<dbReference type="OrthoDB" id="446586at2"/>
<accession>A0A5B8NJ44</accession>
<dbReference type="Pfam" id="PF13458">
    <property type="entry name" value="Peripla_BP_6"/>
    <property type="match status" value="1"/>
</dbReference>
<keyword evidence="3" id="KW-0472">Membrane</keyword>
<dbReference type="InterPro" id="IPR011990">
    <property type="entry name" value="TPR-like_helical_dom_sf"/>
</dbReference>
<dbReference type="AlphaFoldDB" id="A0A5B8NJ44"/>
<dbReference type="KEGG" id="enn:FRE64_02955"/>
<protein>
    <submittedName>
        <fullName evidence="5">ABC transporter substrate-binding protein</fullName>
    </submittedName>
</protein>
<dbReference type="Proteomes" id="UP000318453">
    <property type="component" value="Chromosome"/>
</dbReference>
<feature type="domain" description="Leucine-binding protein" evidence="4">
    <location>
        <begin position="142"/>
        <end position="471"/>
    </location>
</feature>
<evidence type="ECO:0000256" key="2">
    <source>
        <dbReference type="ARBA" id="ARBA00022729"/>
    </source>
</evidence>
<dbReference type="InterPro" id="IPR028081">
    <property type="entry name" value="Leu-bd"/>
</dbReference>
<dbReference type="RefSeq" id="WP_146294599.1">
    <property type="nucleotide sequence ID" value="NZ_CP042326.1"/>
</dbReference>
<evidence type="ECO:0000259" key="4">
    <source>
        <dbReference type="Pfam" id="PF13458"/>
    </source>
</evidence>
<evidence type="ECO:0000313" key="6">
    <source>
        <dbReference type="Proteomes" id="UP000318453"/>
    </source>
</evidence>
<feature type="transmembrane region" description="Helical" evidence="3">
    <location>
        <begin position="9"/>
        <end position="27"/>
    </location>
</feature>
<dbReference type="InterPro" id="IPR051010">
    <property type="entry name" value="BCAA_transport"/>
</dbReference>
<organism evidence="5 6">
    <name type="scientific">Euhalothece natronophila Z-M001</name>
    <dbReference type="NCBI Taxonomy" id="522448"/>
    <lineage>
        <taxon>Bacteria</taxon>
        <taxon>Bacillati</taxon>
        <taxon>Cyanobacteriota</taxon>
        <taxon>Cyanophyceae</taxon>
        <taxon>Oscillatoriophycideae</taxon>
        <taxon>Chroococcales</taxon>
        <taxon>Halothecacae</taxon>
        <taxon>Halothece cluster</taxon>
        <taxon>Euhalothece</taxon>
    </lineage>
</organism>
<dbReference type="InterPro" id="IPR028082">
    <property type="entry name" value="Peripla_BP_I"/>
</dbReference>
<dbReference type="PANTHER" id="PTHR30483:SF6">
    <property type="entry name" value="PERIPLASMIC BINDING PROTEIN OF ABC TRANSPORTER FOR NATURAL AMINO ACIDS"/>
    <property type="match status" value="1"/>
</dbReference>
<gene>
    <name evidence="5" type="ORF">FRE64_02955</name>
</gene>
<dbReference type="PANTHER" id="PTHR30483">
    <property type="entry name" value="LEUCINE-SPECIFIC-BINDING PROTEIN"/>
    <property type="match status" value="1"/>
</dbReference>
<dbReference type="CDD" id="cd06268">
    <property type="entry name" value="PBP1_ABC_transporter_LIVBP-like"/>
    <property type="match status" value="1"/>
</dbReference>
<reference evidence="5 6" key="1">
    <citation type="submission" date="2019-08" db="EMBL/GenBank/DDBJ databases">
        <title>Carotenoids and Carotenoid Binding Proteins in the Halophilic Cyanobacterium Euhalothece sp. ZM00.</title>
        <authorList>
            <person name="Cho S.M."/>
            <person name="Song J.Y."/>
            <person name="Park Y.-I."/>
        </authorList>
    </citation>
    <scope>NUCLEOTIDE SEQUENCE [LARGE SCALE GENOMIC DNA]</scope>
    <source>
        <strain evidence="5 6">Z-M001</strain>
    </source>
</reference>
<dbReference type="SUPFAM" id="SSF53822">
    <property type="entry name" value="Periplasmic binding protein-like I"/>
    <property type="match status" value="1"/>
</dbReference>
<keyword evidence="3" id="KW-1133">Transmembrane helix</keyword>
<evidence type="ECO:0000256" key="1">
    <source>
        <dbReference type="ARBA" id="ARBA00010062"/>
    </source>
</evidence>
<keyword evidence="2" id="KW-0732">Signal</keyword>
<sequence length="490" mass="52895">MSKRKGPPPIVYIVGVLVLGFGGYQVYQMLASGEENDIVENGNGAIEDGAIDNGGNGEPDSAELSDLSHRFSIGDKVLISSSSASQEFVELKEQGVAAIASQNYSEAVDHLEAALAENRNDPEALIYLNNARIGNDEAYDIAVPVPIDADTVFFSLEMLRGYAQAQNEINEAGGVNGTPIRLTLVNDSDRAREATEIAQELGDRDNILAVTGHWSSSTTLAAAPIYDQNELVLLNPVSTSTEISGISDYVFRTIPSNFVVGATMAEYALDDLDAQNVAIFYDSDSGYSLSLRRELSSSLSTRGGSVVGEYDLSESGFRARDRLQNVREQDAEVIVLIPSPATVDRSLEIVNVNEQDLPLIGDIGNLYGIRTLDVGREDAVGMVIPVPWHILEPQDEDFVQTSRELWGGDVNWATVMAYDSLNAIAEALEQDPTREGIRNALASDNFSAEGVVQPVRFLPSGDRDGQLTLVEVQPADPSRSGTGYDFVPLE</sequence>
<dbReference type="SUPFAM" id="SSF48452">
    <property type="entry name" value="TPR-like"/>
    <property type="match status" value="1"/>
</dbReference>
<evidence type="ECO:0000313" key="5">
    <source>
        <dbReference type="EMBL" id="QDZ38988.1"/>
    </source>
</evidence>
<evidence type="ECO:0000256" key="3">
    <source>
        <dbReference type="SAM" id="Phobius"/>
    </source>
</evidence>